<keyword evidence="4 12" id="KW-0032">Aminotransferase</keyword>
<accession>A0A0W1ALP8</accession>
<evidence type="ECO:0000256" key="7">
    <source>
        <dbReference type="ARBA" id="ARBA00022898"/>
    </source>
</evidence>
<dbReference type="InterPro" id="IPR015421">
    <property type="entry name" value="PyrdxlP-dep_Trfase_major"/>
</dbReference>
<evidence type="ECO:0000256" key="4">
    <source>
        <dbReference type="ARBA" id="ARBA00022576"/>
    </source>
</evidence>
<dbReference type="Proteomes" id="UP000054729">
    <property type="component" value="Unassembled WGS sequence"/>
</dbReference>
<feature type="binding site" evidence="12">
    <location>
        <position position="117"/>
    </location>
    <ligand>
        <name>pyridoxal 5'-phosphate</name>
        <dbReference type="ChEBI" id="CHEBI:597326"/>
    </ligand>
</feature>
<feature type="binding site" evidence="12">
    <location>
        <begin position="91"/>
        <end position="92"/>
    </location>
    <ligand>
        <name>pyridoxal 5'-phosphate</name>
        <dbReference type="ChEBI" id="CHEBI:597326"/>
    </ligand>
</feature>
<feature type="modified residue" description="N6-(pyridoxal phosphate)lysine" evidence="12">
    <location>
        <position position="211"/>
    </location>
</feature>
<protein>
    <recommendedName>
        <fullName evidence="12">Phosphoserine aminotransferase</fullName>
        <ecNumber evidence="12">2.6.1.52</ecNumber>
    </recommendedName>
    <alternativeName>
        <fullName evidence="12">Phosphohydroxythreonine aminotransferase</fullName>
        <shortName evidence="12">PSAT</shortName>
    </alternativeName>
</protein>
<evidence type="ECO:0000256" key="12">
    <source>
        <dbReference type="HAMAP-Rule" id="MF_00160"/>
    </source>
</evidence>
<organism evidence="15 16">
    <name type="scientific">Legionella waltersii</name>
    <dbReference type="NCBI Taxonomy" id="66969"/>
    <lineage>
        <taxon>Bacteria</taxon>
        <taxon>Pseudomonadati</taxon>
        <taxon>Pseudomonadota</taxon>
        <taxon>Gammaproteobacteria</taxon>
        <taxon>Legionellales</taxon>
        <taxon>Legionellaceae</taxon>
        <taxon>Legionella</taxon>
    </lineage>
</organism>
<dbReference type="GO" id="GO:0005737">
    <property type="term" value="C:cytoplasm"/>
    <property type="evidence" value="ECO:0007669"/>
    <property type="project" value="UniProtKB-SubCell"/>
</dbReference>
<comment type="subunit">
    <text evidence="12">Homodimer.</text>
</comment>
<evidence type="ECO:0000313" key="15">
    <source>
        <dbReference type="EMBL" id="KTD82283.1"/>
    </source>
</evidence>
<dbReference type="InterPro" id="IPR015422">
    <property type="entry name" value="PyrdxlP-dep_Trfase_small"/>
</dbReference>
<evidence type="ECO:0000256" key="1">
    <source>
        <dbReference type="ARBA" id="ARBA00004915"/>
    </source>
</evidence>
<evidence type="ECO:0000256" key="10">
    <source>
        <dbReference type="ARBA" id="ARBA00047630"/>
    </source>
</evidence>
<dbReference type="NCBIfam" id="NF003764">
    <property type="entry name" value="PRK05355.1"/>
    <property type="match status" value="1"/>
</dbReference>
<dbReference type="NCBIfam" id="TIGR01364">
    <property type="entry name" value="serC_1"/>
    <property type="match status" value="1"/>
</dbReference>
<dbReference type="PANTHER" id="PTHR43247">
    <property type="entry name" value="PHOSPHOSERINE AMINOTRANSFERASE"/>
    <property type="match status" value="1"/>
</dbReference>
<evidence type="ECO:0000256" key="6">
    <source>
        <dbReference type="ARBA" id="ARBA00022679"/>
    </source>
</evidence>
<evidence type="ECO:0000256" key="13">
    <source>
        <dbReference type="RuleBase" id="RU004505"/>
    </source>
</evidence>
<dbReference type="Gene3D" id="3.40.640.10">
    <property type="entry name" value="Type I PLP-dependent aspartate aminotransferase-like (Major domain)"/>
    <property type="match status" value="1"/>
</dbReference>
<dbReference type="PANTHER" id="PTHR43247:SF1">
    <property type="entry name" value="PHOSPHOSERINE AMINOTRANSFERASE"/>
    <property type="match status" value="1"/>
</dbReference>
<comment type="function">
    <text evidence="12">Catalyzes the reversible conversion of 3-phosphohydroxypyruvate to phosphoserine and of 3-hydroxy-2-oxo-4-phosphonooxybutanoate to phosphohydroxythreonine.</text>
</comment>
<dbReference type="PROSITE" id="PS00595">
    <property type="entry name" value="AA_TRANSFER_CLASS_5"/>
    <property type="match status" value="1"/>
</dbReference>
<comment type="caution">
    <text evidence="12">Lacks conserved residue(s) required for the propagation of feature annotation.</text>
</comment>
<dbReference type="InterPro" id="IPR015424">
    <property type="entry name" value="PyrdxlP-dep_Trfase"/>
</dbReference>
<keyword evidence="7 12" id="KW-0663">Pyridoxal phosphate</keyword>
<comment type="subcellular location">
    <subcellularLocation>
        <location evidence="12">Cytoplasm</location>
    </subcellularLocation>
</comment>
<dbReference type="AlphaFoldDB" id="A0A0W1ALP8"/>
<evidence type="ECO:0000256" key="2">
    <source>
        <dbReference type="ARBA" id="ARBA00005099"/>
    </source>
</evidence>
<comment type="similarity">
    <text evidence="3 12">Belongs to the class-V pyridoxal-phosphate-dependent aminotransferase family. SerC subfamily.</text>
</comment>
<evidence type="ECO:0000256" key="11">
    <source>
        <dbReference type="ARBA" id="ARBA00049007"/>
    </source>
</evidence>
<dbReference type="GO" id="GO:0008615">
    <property type="term" value="P:pyridoxine biosynthetic process"/>
    <property type="evidence" value="ECO:0007669"/>
    <property type="project" value="UniProtKB-UniRule"/>
</dbReference>
<dbReference type="EC" id="2.6.1.52" evidence="12"/>
<dbReference type="PATRIC" id="fig|66969.6.peg.829"/>
<reference evidence="15 16" key="1">
    <citation type="submission" date="2015-11" db="EMBL/GenBank/DDBJ databases">
        <title>Genomic analysis of 38 Legionella species identifies large and diverse effector repertoires.</title>
        <authorList>
            <person name="Burstein D."/>
            <person name="Amaro F."/>
            <person name="Zusman T."/>
            <person name="Lifshitz Z."/>
            <person name="Cohen O."/>
            <person name="Gilbert J.A."/>
            <person name="Pupko T."/>
            <person name="Shuman H.A."/>
            <person name="Segal G."/>
        </authorList>
    </citation>
    <scope>NUCLEOTIDE SEQUENCE [LARGE SCALE GENOMIC DNA]</scope>
    <source>
        <strain evidence="15 16">ATCC 51914</strain>
    </source>
</reference>
<evidence type="ECO:0000256" key="3">
    <source>
        <dbReference type="ARBA" id="ARBA00006904"/>
    </source>
</evidence>
<keyword evidence="5 12" id="KW-0028">Amino-acid biosynthesis</keyword>
<dbReference type="Pfam" id="PF00266">
    <property type="entry name" value="Aminotran_5"/>
    <property type="match status" value="1"/>
</dbReference>
<comment type="catalytic activity">
    <reaction evidence="11 12 13">
        <text>O-phospho-L-serine + 2-oxoglutarate = 3-phosphooxypyruvate + L-glutamate</text>
        <dbReference type="Rhea" id="RHEA:14329"/>
        <dbReference type="ChEBI" id="CHEBI:16810"/>
        <dbReference type="ChEBI" id="CHEBI:18110"/>
        <dbReference type="ChEBI" id="CHEBI:29985"/>
        <dbReference type="ChEBI" id="CHEBI:57524"/>
        <dbReference type="EC" id="2.6.1.52"/>
    </reaction>
</comment>
<comment type="pathway">
    <text evidence="1 12">Cofactor biosynthesis; pyridoxine 5'-phosphate biosynthesis; pyridoxine 5'-phosphate from D-erythrose 4-phosphate: step 3/5.</text>
</comment>
<sequence length="376" mass="42175">MGMTKTLLMLKNKAMTTRVYNFGAGPAMLPESLLKEIQEELLDWQSTGMSILEIGHRTIEFTDLLKHAEVSLRSLLKIPNNYHVLFLGGAARTQFSMVPLNFILGNEQAAYLITGIWSQIAYQEATLLKNAYCLANENDTNYTTIPNDEYWQLETNTAYVYYTPNETINGVRFPYVPKTGNTPLIADMTSCLLSEPIDVKQYGLIFAGAQKNIANAGLTVAIVRDDLLGKSEELPIPTMLNYKIHVKNHSLYATPPVFNCYVAAKMFDWIKKQGGIEPLFRQNCLKAAKLYQFLDSTEFYSTKVSPEARSIMNVCFSIENTQVEDKFLTLAKERGLCALKGHRMVGGLRASLYNAMPMSGVDALLEFMSEFAKENG</sequence>
<proteinExistence type="inferred from homology"/>
<dbReference type="PIRSF" id="PIRSF000525">
    <property type="entry name" value="SerC"/>
    <property type="match status" value="1"/>
</dbReference>
<feature type="binding site" evidence="12">
    <location>
        <position position="187"/>
    </location>
    <ligand>
        <name>pyridoxal 5'-phosphate</name>
        <dbReference type="ChEBI" id="CHEBI:597326"/>
    </ligand>
</feature>
<dbReference type="InterPro" id="IPR020578">
    <property type="entry name" value="Aminotrans_V_PyrdxlP_BS"/>
</dbReference>
<evidence type="ECO:0000259" key="14">
    <source>
        <dbReference type="Pfam" id="PF00266"/>
    </source>
</evidence>
<name>A0A0W1ALP8_9GAMM</name>
<feature type="binding site" evidence="12">
    <location>
        <position position="167"/>
    </location>
    <ligand>
        <name>pyridoxal 5'-phosphate</name>
        <dbReference type="ChEBI" id="CHEBI:597326"/>
    </ligand>
</feature>
<comment type="caution">
    <text evidence="15">The sequence shown here is derived from an EMBL/GenBank/DDBJ whole genome shotgun (WGS) entry which is preliminary data.</text>
</comment>
<evidence type="ECO:0000256" key="8">
    <source>
        <dbReference type="ARBA" id="ARBA00023096"/>
    </source>
</evidence>
<dbReference type="InterPro" id="IPR022278">
    <property type="entry name" value="Pser_aminoTfrase"/>
</dbReference>
<comment type="cofactor">
    <cofactor evidence="12">
        <name>pyridoxal 5'-phosphate</name>
        <dbReference type="ChEBI" id="CHEBI:597326"/>
    </cofactor>
    <text evidence="12">Binds 1 pyridoxal phosphate per subunit.</text>
</comment>
<evidence type="ECO:0000313" key="16">
    <source>
        <dbReference type="Proteomes" id="UP000054729"/>
    </source>
</evidence>
<keyword evidence="16" id="KW-1185">Reference proteome</keyword>
<gene>
    <name evidence="12" type="primary">serC</name>
    <name evidence="15" type="ORF">Lwal_0760</name>
</gene>
<dbReference type="FunFam" id="3.40.640.10:FF:000010">
    <property type="entry name" value="Phosphoserine aminotransferase"/>
    <property type="match status" value="1"/>
</dbReference>
<dbReference type="STRING" id="66969.Lwal_0760"/>
<keyword evidence="12" id="KW-0963">Cytoplasm</keyword>
<dbReference type="GO" id="GO:0030170">
    <property type="term" value="F:pyridoxal phosphate binding"/>
    <property type="evidence" value="ECO:0007669"/>
    <property type="project" value="UniProtKB-UniRule"/>
</dbReference>
<dbReference type="Gene3D" id="3.90.1150.10">
    <property type="entry name" value="Aspartate Aminotransferase, domain 1"/>
    <property type="match status" value="1"/>
</dbReference>
<dbReference type="UniPathway" id="UPA00135">
    <property type="reaction ID" value="UER00197"/>
</dbReference>
<comment type="catalytic activity">
    <reaction evidence="10 12">
        <text>4-(phosphooxy)-L-threonine + 2-oxoglutarate = (R)-3-hydroxy-2-oxo-4-phosphooxybutanoate + L-glutamate</text>
        <dbReference type="Rhea" id="RHEA:16573"/>
        <dbReference type="ChEBI" id="CHEBI:16810"/>
        <dbReference type="ChEBI" id="CHEBI:29985"/>
        <dbReference type="ChEBI" id="CHEBI:58452"/>
        <dbReference type="ChEBI" id="CHEBI:58538"/>
        <dbReference type="EC" id="2.6.1.52"/>
    </reaction>
</comment>
<dbReference type="GO" id="GO:0006564">
    <property type="term" value="P:L-serine biosynthetic process"/>
    <property type="evidence" value="ECO:0007669"/>
    <property type="project" value="UniProtKB-UniRule"/>
</dbReference>
<dbReference type="FunFam" id="3.90.1150.10:FF:000006">
    <property type="entry name" value="Phosphoserine aminotransferase"/>
    <property type="match status" value="1"/>
</dbReference>
<keyword evidence="6 12" id="KW-0808">Transferase</keyword>
<dbReference type="UniPathway" id="UPA00244">
    <property type="reaction ID" value="UER00311"/>
</dbReference>
<dbReference type="SUPFAM" id="SSF53383">
    <property type="entry name" value="PLP-dependent transferases"/>
    <property type="match status" value="1"/>
</dbReference>
<dbReference type="InterPro" id="IPR000192">
    <property type="entry name" value="Aminotrans_V_dom"/>
</dbReference>
<feature type="binding site" evidence="12">
    <location>
        <position position="57"/>
    </location>
    <ligand>
        <name>L-glutamate</name>
        <dbReference type="ChEBI" id="CHEBI:29985"/>
    </ligand>
</feature>
<comment type="pathway">
    <text evidence="2 12 13">Amino-acid biosynthesis; L-serine biosynthesis; L-serine from 3-phospho-D-glycerate: step 2/3.</text>
</comment>
<keyword evidence="8 12" id="KW-0664">Pyridoxine biosynthesis</keyword>
<dbReference type="HAMAP" id="MF_00160">
    <property type="entry name" value="SerC_aminotrans_5"/>
    <property type="match status" value="1"/>
</dbReference>
<feature type="domain" description="Aminotransferase class V" evidence="14">
    <location>
        <begin position="19"/>
        <end position="364"/>
    </location>
</feature>
<keyword evidence="9 12" id="KW-0718">Serine biosynthesis</keyword>
<evidence type="ECO:0000256" key="5">
    <source>
        <dbReference type="ARBA" id="ARBA00022605"/>
    </source>
</evidence>
<dbReference type="EMBL" id="LNZB01000015">
    <property type="protein sequence ID" value="KTD82283.1"/>
    <property type="molecule type" value="Genomic_DNA"/>
</dbReference>
<evidence type="ECO:0000256" key="9">
    <source>
        <dbReference type="ARBA" id="ARBA00023299"/>
    </source>
</evidence>
<dbReference type="GO" id="GO:0004648">
    <property type="term" value="F:O-phospho-L-serine:2-oxoglutarate aminotransferase activity"/>
    <property type="evidence" value="ECO:0007669"/>
    <property type="project" value="UniProtKB-UniRule"/>
</dbReference>
<feature type="binding site" evidence="12">
    <location>
        <position position="210"/>
    </location>
    <ligand>
        <name>pyridoxal 5'-phosphate</name>
        <dbReference type="ChEBI" id="CHEBI:597326"/>
    </ligand>
</feature>